<accession>A0A3M7PFC3</accession>
<keyword evidence="2" id="KW-1185">Reference proteome</keyword>
<dbReference type="Proteomes" id="UP000276133">
    <property type="component" value="Unassembled WGS sequence"/>
</dbReference>
<organism evidence="1 2">
    <name type="scientific">Brachionus plicatilis</name>
    <name type="common">Marine rotifer</name>
    <name type="synonym">Brachionus muelleri</name>
    <dbReference type="NCBI Taxonomy" id="10195"/>
    <lineage>
        <taxon>Eukaryota</taxon>
        <taxon>Metazoa</taxon>
        <taxon>Spiralia</taxon>
        <taxon>Gnathifera</taxon>
        <taxon>Rotifera</taxon>
        <taxon>Eurotatoria</taxon>
        <taxon>Monogononta</taxon>
        <taxon>Pseudotrocha</taxon>
        <taxon>Ploima</taxon>
        <taxon>Brachionidae</taxon>
        <taxon>Brachionus</taxon>
    </lineage>
</organism>
<gene>
    <name evidence="1" type="ORF">BpHYR1_023572</name>
</gene>
<dbReference type="EMBL" id="REGN01011222">
    <property type="protein sequence ID" value="RMZ97742.1"/>
    <property type="molecule type" value="Genomic_DNA"/>
</dbReference>
<reference evidence="1 2" key="1">
    <citation type="journal article" date="2018" name="Sci. Rep.">
        <title>Genomic signatures of local adaptation to the degree of environmental predictability in rotifers.</title>
        <authorList>
            <person name="Franch-Gras L."/>
            <person name="Hahn C."/>
            <person name="Garcia-Roger E.M."/>
            <person name="Carmona M.J."/>
            <person name="Serra M."/>
            <person name="Gomez A."/>
        </authorList>
    </citation>
    <scope>NUCLEOTIDE SEQUENCE [LARGE SCALE GENOMIC DNA]</scope>
    <source>
        <strain evidence="1">HYR1</strain>
    </source>
</reference>
<evidence type="ECO:0000313" key="1">
    <source>
        <dbReference type="EMBL" id="RMZ97742.1"/>
    </source>
</evidence>
<sequence length="94" mass="10584">MEMSDFPLSTRIKSDILIKISVLGNEENLQKLINMDHVMQLQLWFFSVTSLETIVSNVLNTKSVGPSILFEAKGPNNIKINIHNKTLLGSDQEI</sequence>
<name>A0A3M7PFC3_BRAPC</name>
<comment type="caution">
    <text evidence="1">The sequence shown here is derived from an EMBL/GenBank/DDBJ whole genome shotgun (WGS) entry which is preliminary data.</text>
</comment>
<evidence type="ECO:0000313" key="2">
    <source>
        <dbReference type="Proteomes" id="UP000276133"/>
    </source>
</evidence>
<proteinExistence type="predicted"/>
<protein>
    <submittedName>
        <fullName evidence="1">Uncharacterized protein</fullName>
    </submittedName>
</protein>
<dbReference type="AlphaFoldDB" id="A0A3M7PFC3"/>